<dbReference type="Proteomes" id="UP000789920">
    <property type="component" value="Unassembled WGS sequence"/>
</dbReference>
<protein>
    <submittedName>
        <fullName evidence="1">11491_t:CDS:1</fullName>
    </submittedName>
</protein>
<organism evidence="1 2">
    <name type="scientific">Racocetra persica</name>
    <dbReference type="NCBI Taxonomy" id="160502"/>
    <lineage>
        <taxon>Eukaryota</taxon>
        <taxon>Fungi</taxon>
        <taxon>Fungi incertae sedis</taxon>
        <taxon>Mucoromycota</taxon>
        <taxon>Glomeromycotina</taxon>
        <taxon>Glomeromycetes</taxon>
        <taxon>Diversisporales</taxon>
        <taxon>Gigasporaceae</taxon>
        <taxon>Racocetra</taxon>
    </lineage>
</organism>
<feature type="non-terminal residue" evidence="1">
    <location>
        <position position="91"/>
    </location>
</feature>
<dbReference type="EMBL" id="CAJVQC010065335">
    <property type="protein sequence ID" value="CAG8805385.1"/>
    <property type="molecule type" value="Genomic_DNA"/>
</dbReference>
<reference evidence="1" key="1">
    <citation type="submission" date="2021-06" db="EMBL/GenBank/DDBJ databases">
        <authorList>
            <person name="Kallberg Y."/>
            <person name="Tangrot J."/>
            <person name="Rosling A."/>
        </authorList>
    </citation>
    <scope>NUCLEOTIDE SEQUENCE</scope>
    <source>
        <strain evidence="1">MA461A</strain>
    </source>
</reference>
<evidence type="ECO:0000313" key="1">
    <source>
        <dbReference type="EMBL" id="CAG8805385.1"/>
    </source>
</evidence>
<keyword evidence="2" id="KW-1185">Reference proteome</keyword>
<name>A0ACA9RRV8_9GLOM</name>
<accession>A0ACA9RRV8</accession>
<gene>
    <name evidence="1" type="ORF">RPERSI_LOCUS21919</name>
</gene>
<evidence type="ECO:0000313" key="2">
    <source>
        <dbReference type="Proteomes" id="UP000789920"/>
    </source>
</evidence>
<sequence>ILQKNREKVVANTPLDYVNLYEMCCSFEPDQRPTLDIILSKLNKLSGVATIKFIINKIAQQRNSNIRDENGILDSNSSNEVHSTLSSNFPI</sequence>
<proteinExistence type="predicted"/>
<comment type="caution">
    <text evidence="1">The sequence shown here is derived from an EMBL/GenBank/DDBJ whole genome shotgun (WGS) entry which is preliminary data.</text>
</comment>
<feature type="non-terminal residue" evidence="1">
    <location>
        <position position="1"/>
    </location>
</feature>